<dbReference type="EMBL" id="LROU01000123">
    <property type="protein sequence ID" value="KYF33981.1"/>
    <property type="molecule type" value="Genomic_DNA"/>
</dbReference>
<organism evidence="1 2">
    <name type="scientific">Streptococcus mitis</name>
    <dbReference type="NCBI Taxonomy" id="28037"/>
    <lineage>
        <taxon>Bacteria</taxon>
        <taxon>Bacillati</taxon>
        <taxon>Bacillota</taxon>
        <taxon>Bacilli</taxon>
        <taxon>Lactobacillales</taxon>
        <taxon>Streptococcaceae</taxon>
        <taxon>Streptococcus</taxon>
        <taxon>Streptococcus mitis group</taxon>
    </lineage>
</organism>
<dbReference type="GO" id="GO:0016301">
    <property type="term" value="F:kinase activity"/>
    <property type="evidence" value="ECO:0007669"/>
    <property type="project" value="UniProtKB-KW"/>
</dbReference>
<keyword evidence="1" id="KW-0808">Transferase</keyword>
<evidence type="ECO:0000313" key="2">
    <source>
        <dbReference type="Proteomes" id="UP000075442"/>
    </source>
</evidence>
<sequence length="67" mass="7864">MKKQAYVIIALTSFLFVLFFSHSLLEILDFDWSIFLHDVEKNRKICLFVVGIQHVHDLSLSPVLERC</sequence>
<protein>
    <submittedName>
        <fullName evidence="1">Sensor histidine kinase VraS</fullName>
    </submittedName>
</protein>
<keyword evidence="1" id="KW-0418">Kinase</keyword>
<dbReference type="AlphaFoldDB" id="A0A150NKJ4"/>
<gene>
    <name evidence="1" type="ORF">SMIM3I_01819</name>
</gene>
<accession>A0A150NKJ4</accession>
<name>A0A150NKJ4_STRMT</name>
<comment type="caution">
    <text evidence="1">The sequence shown here is derived from an EMBL/GenBank/DDBJ whole genome shotgun (WGS) entry which is preliminary data.</text>
</comment>
<dbReference type="Proteomes" id="UP000075442">
    <property type="component" value="Unassembled WGS sequence"/>
</dbReference>
<reference evidence="1 2" key="1">
    <citation type="submission" date="2016-01" db="EMBL/GenBank/DDBJ databases">
        <title>Highly variable Streptococcus oralis 1 are common among viridans streptococci isolated from primates.</title>
        <authorList>
            <person name="Denapaite D."/>
            <person name="Rieger M."/>
            <person name="Koendgen S."/>
            <person name="Brueckner R."/>
            <person name="Ochigava I."/>
            <person name="Kappeler P."/>
            <person name="Maetz-Rensing K."/>
            <person name="Leendertz F."/>
        </authorList>
    </citation>
    <scope>NUCLEOTIDE SEQUENCE [LARGE SCALE GENOMIC DNA]</scope>
    <source>
        <strain evidence="1 2">M3-1</strain>
    </source>
</reference>
<dbReference type="PATRIC" id="fig|28037.235.peg.1799"/>
<evidence type="ECO:0000313" key="1">
    <source>
        <dbReference type="EMBL" id="KYF33981.1"/>
    </source>
</evidence>
<proteinExistence type="predicted"/>